<comment type="caution">
    <text evidence="7">The sequence shown here is derived from an EMBL/GenBank/DDBJ whole genome shotgun (WGS) entry which is preliminary data.</text>
</comment>
<evidence type="ECO:0000313" key="8">
    <source>
        <dbReference type="Proteomes" id="UP000249390"/>
    </source>
</evidence>
<dbReference type="GO" id="GO:0009536">
    <property type="term" value="C:plastid"/>
    <property type="evidence" value="ECO:0007669"/>
    <property type="project" value="UniProtKB-SubCell"/>
</dbReference>
<dbReference type="PROSITE" id="PS00893">
    <property type="entry name" value="NUDIX_BOX"/>
    <property type="match status" value="1"/>
</dbReference>
<keyword evidence="8" id="KW-1185">Reference proteome</keyword>
<evidence type="ECO:0000259" key="6">
    <source>
        <dbReference type="PROSITE" id="PS51462"/>
    </source>
</evidence>
<evidence type="ECO:0000256" key="1">
    <source>
        <dbReference type="ARBA" id="ARBA00004474"/>
    </source>
</evidence>
<dbReference type="AlphaFoldDB" id="A0A328E533"/>
<evidence type="ECO:0000256" key="4">
    <source>
        <dbReference type="ARBA" id="ARBA00022946"/>
    </source>
</evidence>
<evidence type="ECO:0000256" key="2">
    <source>
        <dbReference type="ARBA" id="ARBA00022640"/>
    </source>
</evidence>
<dbReference type="PANTHER" id="PTHR43222">
    <property type="entry name" value="NUDIX HYDROLASE 23"/>
    <property type="match status" value="1"/>
</dbReference>
<feature type="compositionally biased region" description="Low complexity" evidence="5">
    <location>
        <begin position="79"/>
        <end position="89"/>
    </location>
</feature>
<dbReference type="InterPro" id="IPR015797">
    <property type="entry name" value="NUDIX_hydrolase-like_dom_sf"/>
</dbReference>
<name>A0A328E533_9ASTE</name>
<dbReference type="InterPro" id="IPR000086">
    <property type="entry name" value="NUDIX_hydrolase_dom"/>
</dbReference>
<evidence type="ECO:0000256" key="5">
    <source>
        <dbReference type="SAM" id="MobiDB-lite"/>
    </source>
</evidence>
<feature type="region of interest" description="Disordered" evidence="5">
    <location>
        <begin position="69"/>
        <end position="89"/>
    </location>
</feature>
<dbReference type="PROSITE" id="PS51462">
    <property type="entry name" value="NUDIX"/>
    <property type="match status" value="1"/>
</dbReference>
<dbReference type="Pfam" id="PF04755">
    <property type="entry name" value="PAP_fibrillin"/>
    <property type="match status" value="1"/>
</dbReference>
<reference evidence="7 8" key="1">
    <citation type="submission" date="2018-06" db="EMBL/GenBank/DDBJ databases">
        <title>The Genome of Cuscuta australis (Dodder) Provides Insight into the Evolution of Plant Parasitism.</title>
        <authorList>
            <person name="Liu H."/>
        </authorList>
    </citation>
    <scope>NUCLEOTIDE SEQUENCE [LARGE SCALE GENOMIC DNA]</scope>
    <source>
        <strain evidence="8">cv. Yunnan</strain>
        <tissue evidence="7">Vines</tissue>
    </source>
</reference>
<comment type="subcellular location">
    <subcellularLocation>
        <location evidence="1">Plastid</location>
    </subcellularLocation>
</comment>
<dbReference type="Pfam" id="PF14803">
    <property type="entry name" value="Zn_ribbon_Nudix"/>
    <property type="match status" value="1"/>
</dbReference>
<gene>
    <name evidence="7" type="ORF">DM860_010506</name>
</gene>
<evidence type="ECO:0000256" key="3">
    <source>
        <dbReference type="ARBA" id="ARBA00022801"/>
    </source>
</evidence>
<dbReference type="Pfam" id="PF00293">
    <property type="entry name" value="NUDIX"/>
    <property type="match status" value="1"/>
</dbReference>
<dbReference type="InterPro" id="IPR006843">
    <property type="entry name" value="PAP/fibrillin_dom"/>
</dbReference>
<dbReference type="EMBL" id="NQVE01000046">
    <property type="protein sequence ID" value="RAL51788.1"/>
    <property type="molecule type" value="Genomic_DNA"/>
</dbReference>
<keyword evidence="2" id="KW-0934">Plastid</keyword>
<dbReference type="SUPFAM" id="SSF55811">
    <property type="entry name" value="Nudix"/>
    <property type="match status" value="1"/>
</dbReference>
<accession>A0A328E533</accession>
<keyword evidence="3" id="KW-0378">Hydrolase</keyword>
<keyword evidence="4" id="KW-0809">Transit peptide</keyword>
<dbReference type="Gene3D" id="3.90.79.10">
    <property type="entry name" value="Nucleoside Triphosphate Pyrophosphohydrolase"/>
    <property type="match status" value="1"/>
</dbReference>
<feature type="domain" description="Nudix hydrolase" evidence="6">
    <location>
        <begin position="147"/>
        <end position="270"/>
    </location>
</feature>
<dbReference type="Proteomes" id="UP000249390">
    <property type="component" value="Unassembled WGS sequence"/>
</dbReference>
<dbReference type="InterPro" id="IPR020084">
    <property type="entry name" value="NUDIX_hydrolase_CS"/>
</dbReference>
<evidence type="ECO:0000313" key="7">
    <source>
        <dbReference type="EMBL" id="RAL51788.1"/>
    </source>
</evidence>
<dbReference type="InterPro" id="IPR029401">
    <property type="entry name" value="Nudix_N"/>
</dbReference>
<dbReference type="PANTHER" id="PTHR43222:SF2">
    <property type="entry name" value="NUDIX HYDROLASE 23, CHLOROPLASTIC"/>
    <property type="match status" value="1"/>
</dbReference>
<dbReference type="GO" id="GO:0016787">
    <property type="term" value="F:hydrolase activity"/>
    <property type="evidence" value="ECO:0007669"/>
    <property type="project" value="UniProtKB-KW"/>
</dbReference>
<proteinExistence type="predicted"/>
<protein>
    <recommendedName>
        <fullName evidence="6">Nudix hydrolase domain-containing protein</fullName>
    </recommendedName>
</protein>
<sequence length="602" mass="65850">MRIMLKAIQILGSSSSSSSSGFVFFCALRKPPHPISTLSFISIKPFPASSKSTLPALLPRRRSTSTGFRMYSSFRRDSNPAGTSSSSPSGGVASCSSASSAPFQPPVGVCKIKFCQSCGGPMKHEVPNGEERERAICTVCGRIAYENPKMVVGCLIEHDNKILLCKRNIQPSHGLWTLPAGYLEMGESTVEGAMRETWEEAGAEVDIISPFTQLDIPLIGQTYIIFLAKLKRPHFSPGPESSECRLFELGEIPFESLAFSSMLVTLELVCYMARTPHNGVIRSTSQSFLSCHQPALLPLLISPSSMAFSVKNLPAPFSPHTSSFLPHSPLLVSAGASPRNNVRTPKRRLRICRAMVQQPVQGGASAAFAKEMERISAKESLLLAFKDAGGFEALVTGRIREMQRVDVNERIIGLERLNPTPRPTTSPFLEGRWNIEWFGSGSPPAKFVFERFPPSLANLSKLVLVIKDSYANIAAKMKLLNSIESSFVLSAKLSVEGPLRMKEEYVEGILESPKVNEETLPQLLRGALGQAMSSVQQLPVPIRDVVSTGLKIPLGGSIQRLFIISYLDEEILIIRDSSGAPEVLTRFDSDPETEQIITEYES</sequence>
<dbReference type="CDD" id="cd04511">
    <property type="entry name" value="NUDIX_Hydrolase"/>
    <property type="match status" value="1"/>
</dbReference>
<dbReference type="Gene3D" id="2.20.70.10">
    <property type="match status" value="1"/>
</dbReference>
<organism evidence="7 8">
    <name type="scientific">Cuscuta australis</name>
    <dbReference type="NCBI Taxonomy" id="267555"/>
    <lineage>
        <taxon>Eukaryota</taxon>
        <taxon>Viridiplantae</taxon>
        <taxon>Streptophyta</taxon>
        <taxon>Embryophyta</taxon>
        <taxon>Tracheophyta</taxon>
        <taxon>Spermatophyta</taxon>
        <taxon>Magnoliopsida</taxon>
        <taxon>eudicotyledons</taxon>
        <taxon>Gunneridae</taxon>
        <taxon>Pentapetalae</taxon>
        <taxon>asterids</taxon>
        <taxon>lamiids</taxon>
        <taxon>Solanales</taxon>
        <taxon>Convolvulaceae</taxon>
        <taxon>Cuscuteae</taxon>
        <taxon>Cuscuta</taxon>
        <taxon>Cuscuta subgen. Grammica</taxon>
        <taxon>Cuscuta sect. Cleistogrammica</taxon>
    </lineage>
</organism>